<evidence type="ECO:0000256" key="4">
    <source>
        <dbReference type="ARBA" id="ARBA00022827"/>
    </source>
</evidence>
<evidence type="ECO:0000313" key="9">
    <source>
        <dbReference type="EMBL" id="SHG30607.1"/>
    </source>
</evidence>
<dbReference type="Pfam" id="PF01370">
    <property type="entry name" value="Epimerase"/>
    <property type="match status" value="1"/>
</dbReference>
<dbReference type="InterPro" id="IPR000172">
    <property type="entry name" value="GMC_OxRdtase_N"/>
</dbReference>
<evidence type="ECO:0000256" key="3">
    <source>
        <dbReference type="ARBA" id="ARBA00022630"/>
    </source>
</evidence>
<dbReference type="InterPro" id="IPR001509">
    <property type="entry name" value="Epimerase_deHydtase"/>
</dbReference>
<name>A0A1M5IQL8_9BRAD</name>
<evidence type="ECO:0000313" key="10">
    <source>
        <dbReference type="Proteomes" id="UP000189796"/>
    </source>
</evidence>
<organism evidence="9 10">
    <name type="scientific">Bradyrhizobium erythrophlei</name>
    <dbReference type="NCBI Taxonomy" id="1437360"/>
    <lineage>
        <taxon>Bacteria</taxon>
        <taxon>Pseudomonadati</taxon>
        <taxon>Pseudomonadota</taxon>
        <taxon>Alphaproteobacteria</taxon>
        <taxon>Hyphomicrobiales</taxon>
        <taxon>Nitrobacteraceae</taxon>
        <taxon>Bradyrhizobium</taxon>
    </lineage>
</organism>
<gene>
    <name evidence="9" type="ORF">SAMN05443248_1087</name>
</gene>
<dbReference type="InterPro" id="IPR007867">
    <property type="entry name" value="GMC_OxRtase_C"/>
</dbReference>
<feature type="domain" description="Glucose-methanol-choline oxidoreductase N-terminal" evidence="6">
    <location>
        <begin position="551"/>
        <end position="635"/>
    </location>
</feature>
<dbReference type="SUPFAM" id="SSF51735">
    <property type="entry name" value="NAD(P)-binding Rossmann-fold domains"/>
    <property type="match status" value="1"/>
</dbReference>
<comment type="similarity">
    <text evidence="2">Belongs to the GMC oxidoreductase family.</text>
</comment>
<dbReference type="InterPro" id="IPR051473">
    <property type="entry name" value="P2Ox-like"/>
</dbReference>
<dbReference type="SUPFAM" id="SSF51905">
    <property type="entry name" value="FAD/NAD(P)-binding domain"/>
    <property type="match status" value="1"/>
</dbReference>
<keyword evidence="4" id="KW-0274">FAD</keyword>
<evidence type="ECO:0000256" key="1">
    <source>
        <dbReference type="ARBA" id="ARBA00001974"/>
    </source>
</evidence>
<evidence type="ECO:0000259" key="6">
    <source>
        <dbReference type="Pfam" id="PF00732"/>
    </source>
</evidence>
<reference evidence="9 10" key="1">
    <citation type="submission" date="2016-11" db="EMBL/GenBank/DDBJ databases">
        <authorList>
            <person name="Jaros S."/>
            <person name="Januszkiewicz K."/>
            <person name="Wedrychowicz H."/>
        </authorList>
    </citation>
    <scope>NUCLEOTIDE SEQUENCE [LARGE SCALE GENOMIC DNA]</scope>
    <source>
        <strain evidence="9 10">GAS138</strain>
    </source>
</reference>
<dbReference type="Proteomes" id="UP000189796">
    <property type="component" value="Chromosome I"/>
</dbReference>
<dbReference type="RefSeq" id="WP_079600330.1">
    <property type="nucleotide sequence ID" value="NZ_LT670817.1"/>
</dbReference>
<dbReference type="AlphaFoldDB" id="A0A1M5IQL8"/>
<dbReference type="PANTHER" id="PTHR42784">
    <property type="entry name" value="PYRANOSE 2-OXIDASE"/>
    <property type="match status" value="1"/>
</dbReference>
<keyword evidence="5" id="KW-0560">Oxidoreductase</keyword>
<proteinExistence type="inferred from homology"/>
<evidence type="ECO:0000259" key="8">
    <source>
        <dbReference type="Pfam" id="PF05199"/>
    </source>
</evidence>
<dbReference type="OrthoDB" id="9798604at2"/>
<feature type="domain" description="Glucose-methanol-choline oxidoreductase C-terminal" evidence="8">
    <location>
        <begin position="788"/>
        <end position="914"/>
    </location>
</feature>
<sequence length="947" mass="105810">MERLFEETVLVLGGAGFIGQMLVPYLLAAGYRVRVMVRGPAAALASIQNDRLEIVRGDILNETDLEAAFRNVASVVHLAHVWGSTWNEFWRNNVEPTRKIGELCIVHNVRRLVFAGTIDSYYAGSNAGTITEKTPFDRNLKRRNYYARSKAAAEQILTEMYKQQQLPLVIVRPGIVIGPGGTPFHGAVGRFSGDLCEVWGEGTNALPLVLVSDVAAAMVRALQVDGIEGESFNLIDRPLLTARDYLDELQKQTGKPLKVVHRPIWKFFLADLIKWFVKAATRHSDRARMPYYYDWESRTQKAAFNSDHARVRLGWQPASNRQRLVDEGIGSAVRYWRSSPRRGAGTRIENLETRPAGSLFEADVAIIGGGAAGLTIAREFMNTGVDVLILESGLDGESPVHAELDRLEWLNDPKREASLNFRRTFHQKSMPWFDPDVQPYGVRCRGLGGSTACWGGKSATFDDIDFAKRDWVPNSGWPFSRASLEPYIERAAEVLNLGPNIYDEKLWPLIGKNIKRPRLDSTKLRSFFWQFARSRLVAVSVMNLANEFRAQRADNVRTLINATVVHVDTNTEGDRVTGLEISTIDGAKSHVRAKVFVLAAGGIENARILLNSNRQQKNGLGNTYDNVGRYLMDHPGGRIGYFKKSDVKRARYLGFYSIVPKNDSIMYMHGLALSPAVQARMKLLNTAVYVLPEISPRDPFGAVKRLLTFQTTNLGGDLWLLVCSLPLLAKGFAIKLFYSPVFPERLKRKTVNLLMAINPGFVVREFLSMRVPHRLDRMGVHVIVEQPPDRENCLVLSESTDALGMRRVTAHWRISANERRSVAAIGQFLHDELPKAGMPAPAIDEWIMQDRPDDAVLVDMAHIFGTTRMSDDPRTGVVDSQGKVHGVGNLFVAGSSIFPTSGHANPTLMILSLAIRQADEIKRRFFADTYCGAEQPQDLRKAFSSVE</sequence>
<dbReference type="InterPro" id="IPR036188">
    <property type="entry name" value="FAD/NAD-bd_sf"/>
</dbReference>
<dbReference type="PANTHER" id="PTHR42784:SF1">
    <property type="entry name" value="PYRANOSE 2-OXIDASE"/>
    <property type="match status" value="1"/>
</dbReference>
<keyword evidence="3" id="KW-0285">Flavoprotein</keyword>
<feature type="domain" description="NAD-dependent epimerase/dehydratase" evidence="7">
    <location>
        <begin position="9"/>
        <end position="234"/>
    </location>
</feature>
<dbReference type="GO" id="GO:0050660">
    <property type="term" value="F:flavin adenine dinucleotide binding"/>
    <property type="evidence" value="ECO:0007669"/>
    <property type="project" value="InterPro"/>
</dbReference>
<evidence type="ECO:0000256" key="5">
    <source>
        <dbReference type="ARBA" id="ARBA00023002"/>
    </source>
</evidence>
<evidence type="ECO:0000256" key="2">
    <source>
        <dbReference type="ARBA" id="ARBA00010790"/>
    </source>
</evidence>
<dbReference type="Pfam" id="PF05199">
    <property type="entry name" value="GMC_oxred_C"/>
    <property type="match status" value="1"/>
</dbReference>
<dbReference type="GO" id="GO:0016614">
    <property type="term" value="F:oxidoreductase activity, acting on CH-OH group of donors"/>
    <property type="evidence" value="ECO:0007669"/>
    <property type="project" value="InterPro"/>
</dbReference>
<dbReference type="Gene3D" id="3.50.50.60">
    <property type="entry name" value="FAD/NAD(P)-binding domain"/>
    <property type="match status" value="2"/>
</dbReference>
<evidence type="ECO:0000259" key="7">
    <source>
        <dbReference type="Pfam" id="PF01370"/>
    </source>
</evidence>
<dbReference type="EMBL" id="LT670817">
    <property type="protein sequence ID" value="SHG30607.1"/>
    <property type="molecule type" value="Genomic_DNA"/>
</dbReference>
<protein>
    <submittedName>
        <fullName evidence="9">Choline dehydrogenase</fullName>
    </submittedName>
</protein>
<dbReference type="Gene3D" id="3.40.50.720">
    <property type="entry name" value="NAD(P)-binding Rossmann-like Domain"/>
    <property type="match status" value="1"/>
</dbReference>
<dbReference type="Pfam" id="PF00732">
    <property type="entry name" value="GMC_oxred_N"/>
    <property type="match status" value="1"/>
</dbReference>
<dbReference type="InterPro" id="IPR036291">
    <property type="entry name" value="NAD(P)-bd_dom_sf"/>
</dbReference>
<accession>A0A1M5IQL8</accession>
<comment type="cofactor">
    <cofactor evidence="1">
        <name>FAD</name>
        <dbReference type="ChEBI" id="CHEBI:57692"/>
    </cofactor>
</comment>